<evidence type="ECO:0000256" key="8">
    <source>
        <dbReference type="ARBA" id="ARBA00023118"/>
    </source>
</evidence>
<dbReference type="EC" id="2.7.7.49" evidence="1"/>
<accession>A0A143Z4U6</accession>
<reference evidence="12 14" key="1">
    <citation type="submission" date="2016-02" db="EMBL/GenBank/DDBJ databases">
        <authorList>
            <person name="Wen L."/>
            <person name="He K."/>
            <person name="Yang H."/>
        </authorList>
    </citation>
    <scope>NUCLEOTIDE SEQUENCE [LARGE SCALE GENOMIC DNA]</scope>
    <source>
        <strain evidence="12">Trichococcus_R210</strain>
    </source>
</reference>
<evidence type="ECO:0000256" key="10">
    <source>
        <dbReference type="ARBA" id="ARBA00048173"/>
    </source>
</evidence>
<evidence type="ECO:0000256" key="4">
    <source>
        <dbReference type="ARBA" id="ARBA00022695"/>
    </source>
</evidence>
<keyword evidence="5" id="KW-0479">Metal-binding</keyword>
<dbReference type="GO" id="GO:0046872">
    <property type="term" value="F:metal ion binding"/>
    <property type="evidence" value="ECO:0007669"/>
    <property type="project" value="UniProtKB-KW"/>
</dbReference>
<sequence>MNRQDGISLIDQVVDRHNLQLAKEKVRKNKGAPGVDGITVDELDEYMAKYYSHLIRKLKDGTYQPQPVRRLDIPKADGSMRHLGIPCVLDRVVQQAILQVLDPIIDPHFSDNSYGFRRGRNAHQAIQKVQQYYEEGYRVVVDCDLKSYFDTINHQKLRNNLEWYIKDKLVLKLIWNFLKSGILDSDYYIETESGTPQGGPLSPLLANVYLHQLDRELERRGHRFVRYADDFVIYVKTRRAGERVMESVTAFVEKDLRLTVNKDKSSITTPTKAKFLGFHLWRHRGKSGADLVSRPNNASETNSGK</sequence>
<feature type="domain" description="Reverse transcriptase" evidence="11">
    <location>
        <begin position="54"/>
        <end position="280"/>
    </location>
</feature>
<dbReference type="InterPro" id="IPR000123">
    <property type="entry name" value="Reverse_transcriptase_msDNA"/>
</dbReference>
<evidence type="ECO:0000313" key="13">
    <source>
        <dbReference type="EMBL" id="SEJ43443.1"/>
    </source>
</evidence>
<evidence type="ECO:0000256" key="2">
    <source>
        <dbReference type="ARBA" id="ARBA00022457"/>
    </source>
</evidence>
<keyword evidence="7 12" id="KW-0695">RNA-directed DNA polymerase</keyword>
<reference evidence="13 15" key="2">
    <citation type="submission" date="2016-10" db="EMBL/GenBank/DDBJ databases">
        <authorList>
            <person name="Varghese N."/>
            <person name="Submissions S."/>
        </authorList>
    </citation>
    <scope>NUCLEOTIDE SEQUENCE [LARGE SCALE GENOMIC DNA]</scope>
    <source>
        <strain evidence="13 15">DSM 22150</strain>
    </source>
</reference>
<evidence type="ECO:0000256" key="1">
    <source>
        <dbReference type="ARBA" id="ARBA00012493"/>
    </source>
</evidence>
<evidence type="ECO:0000256" key="3">
    <source>
        <dbReference type="ARBA" id="ARBA00022679"/>
    </source>
</evidence>
<dbReference type="Pfam" id="PF00078">
    <property type="entry name" value="RVT_1"/>
    <property type="match status" value="1"/>
</dbReference>
<dbReference type="STRING" id="640938.TR210_1994"/>
<comment type="catalytic activity">
    <reaction evidence="10">
        <text>DNA(n) + a 2'-deoxyribonucleoside 5'-triphosphate = DNA(n+1) + diphosphate</text>
        <dbReference type="Rhea" id="RHEA:22508"/>
        <dbReference type="Rhea" id="RHEA-COMP:17339"/>
        <dbReference type="Rhea" id="RHEA-COMP:17340"/>
        <dbReference type="ChEBI" id="CHEBI:33019"/>
        <dbReference type="ChEBI" id="CHEBI:61560"/>
        <dbReference type="ChEBI" id="CHEBI:173112"/>
        <dbReference type="EC" id="2.7.7.49"/>
    </reaction>
</comment>
<keyword evidence="15" id="KW-1185">Reference proteome</keyword>
<dbReference type="InterPro" id="IPR030931">
    <property type="entry name" value="Group_II_RT_mat"/>
</dbReference>
<name>A0A143Z4U6_9LACT</name>
<protein>
    <recommendedName>
        <fullName evidence="1">RNA-directed DNA polymerase</fullName>
        <ecNumber evidence="1">2.7.7.49</ecNumber>
    </recommendedName>
</protein>
<evidence type="ECO:0000313" key="15">
    <source>
        <dbReference type="Proteomes" id="UP000199280"/>
    </source>
</evidence>
<dbReference type="PROSITE" id="PS50878">
    <property type="entry name" value="RT_POL"/>
    <property type="match status" value="1"/>
</dbReference>
<dbReference type="PANTHER" id="PTHR34047">
    <property type="entry name" value="NUCLEAR INTRON MATURASE 1, MITOCHONDRIAL-RELATED"/>
    <property type="match status" value="1"/>
</dbReference>
<keyword evidence="4" id="KW-0548">Nucleotidyltransferase</keyword>
<dbReference type="PRINTS" id="PR00866">
    <property type="entry name" value="RNADNAPOLMS"/>
</dbReference>
<dbReference type="InterPro" id="IPR043128">
    <property type="entry name" value="Rev_trsase/Diguanyl_cyclase"/>
</dbReference>
<dbReference type="EMBL" id="FJNB01000015">
    <property type="protein sequence ID" value="CZR03427.1"/>
    <property type="molecule type" value="Genomic_DNA"/>
</dbReference>
<dbReference type="Proteomes" id="UP000076878">
    <property type="component" value="Unassembled WGS sequence"/>
</dbReference>
<dbReference type="GO" id="GO:0003964">
    <property type="term" value="F:RNA-directed DNA polymerase activity"/>
    <property type="evidence" value="ECO:0007669"/>
    <property type="project" value="UniProtKB-KW"/>
</dbReference>
<evidence type="ECO:0000313" key="12">
    <source>
        <dbReference type="EMBL" id="CZR03427.1"/>
    </source>
</evidence>
<dbReference type="GO" id="GO:0003723">
    <property type="term" value="F:RNA binding"/>
    <property type="evidence" value="ECO:0007669"/>
    <property type="project" value="InterPro"/>
</dbReference>
<dbReference type="RefSeq" id="WP_068623369.1">
    <property type="nucleotide sequence ID" value="NZ_FJNB01000015.1"/>
</dbReference>
<evidence type="ECO:0000313" key="14">
    <source>
        <dbReference type="Proteomes" id="UP000076878"/>
    </source>
</evidence>
<organism evidence="12 14">
    <name type="scientific">Trichococcus ilyis</name>
    <dbReference type="NCBI Taxonomy" id="640938"/>
    <lineage>
        <taxon>Bacteria</taxon>
        <taxon>Bacillati</taxon>
        <taxon>Bacillota</taxon>
        <taxon>Bacilli</taxon>
        <taxon>Lactobacillales</taxon>
        <taxon>Carnobacteriaceae</taxon>
        <taxon>Trichococcus</taxon>
    </lineage>
</organism>
<evidence type="ECO:0000256" key="5">
    <source>
        <dbReference type="ARBA" id="ARBA00022723"/>
    </source>
</evidence>
<evidence type="ECO:0000256" key="7">
    <source>
        <dbReference type="ARBA" id="ARBA00022918"/>
    </source>
</evidence>
<dbReference type="InterPro" id="IPR051083">
    <property type="entry name" value="GrpII_Intron_Splice-Mob/Def"/>
</dbReference>
<dbReference type="InterPro" id="IPR000477">
    <property type="entry name" value="RT_dom"/>
</dbReference>
<keyword evidence="6" id="KW-0460">Magnesium</keyword>
<dbReference type="InterPro" id="IPR043502">
    <property type="entry name" value="DNA/RNA_pol_sf"/>
</dbReference>
<dbReference type="NCBIfam" id="TIGR04416">
    <property type="entry name" value="group_II_RT_mat"/>
    <property type="match status" value="1"/>
</dbReference>
<dbReference type="PANTHER" id="PTHR34047:SF8">
    <property type="entry name" value="PROTEIN YKFC"/>
    <property type="match status" value="1"/>
</dbReference>
<keyword evidence="8" id="KW-0051">Antiviral defense</keyword>
<proteinExistence type="inferred from homology"/>
<dbReference type="Gene3D" id="3.30.70.270">
    <property type="match status" value="1"/>
</dbReference>
<dbReference type="SUPFAM" id="SSF56672">
    <property type="entry name" value="DNA/RNA polymerases"/>
    <property type="match status" value="1"/>
</dbReference>
<keyword evidence="2" id="KW-0515">Mutator protein</keyword>
<comment type="similarity">
    <text evidence="9">Belongs to the bacterial reverse transcriptase family.</text>
</comment>
<dbReference type="AlphaFoldDB" id="A0A143Z4U6"/>
<dbReference type="Proteomes" id="UP000199280">
    <property type="component" value="Unassembled WGS sequence"/>
</dbReference>
<dbReference type="CDD" id="cd01651">
    <property type="entry name" value="RT_G2_intron"/>
    <property type="match status" value="1"/>
</dbReference>
<evidence type="ECO:0000256" key="6">
    <source>
        <dbReference type="ARBA" id="ARBA00022842"/>
    </source>
</evidence>
<dbReference type="EMBL" id="FNYT01000013">
    <property type="protein sequence ID" value="SEJ43443.1"/>
    <property type="molecule type" value="Genomic_DNA"/>
</dbReference>
<evidence type="ECO:0000256" key="9">
    <source>
        <dbReference type="ARBA" id="ARBA00034120"/>
    </source>
</evidence>
<gene>
    <name evidence="13" type="ORF">SAMN05216375_11375</name>
    <name evidence="12" type="ORF">TR210_1994</name>
</gene>
<evidence type="ECO:0000259" key="11">
    <source>
        <dbReference type="PROSITE" id="PS50878"/>
    </source>
</evidence>
<keyword evidence="3" id="KW-0808">Transferase</keyword>
<dbReference type="GO" id="GO:0051607">
    <property type="term" value="P:defense response to virus"/>
    <property type="evidence" value="ECO:0007669"/>
    <property type="project" value="UniProtKB-KW"/>
</dbReference>